<evidence type="ECO:0000256" key="1">
    <source>
        <dbReference type="SAM" id="MobiDB-lite"/>
    </source>
</evidence>
<feature type="region of interest" description="Disordered" evidence="1">
    <location>
        <begin position="1"/>
        <end position="48"/>
    </location>
</feature>
<organism evidence="2 3">
    <name type="scientific">Dorcoceras hygrometricum</name>
    <dbReference type="NCBI Taxonomy" id="472368"/>
    <lineage>
        <taxon>Eukaryota</taxon>
        <taxon>Viridiplantae</taxon>
        <taxon>Streptophyta</taxon>
        <taxon>Embryophyta</taxon>
        <taxon>Tracheophyta</taxon>
        <taxon>Spermatophyta</taxon>
        <taxon>Magnoliopsida</taxon>
        <taxon>eudicotyledons</taxon>
        <taxon>Gunneridae</taxon>
        <taxon>Pentapetalae</taxon>
        <taxon>asterids</taxon>
        <taxon>lamiids</taxon>
        <taxon>Lamiales</taxon>
        <taxon>Gesneriaceae</taxon>
        <taxon>Didymocarpoideae</taxon>
        <taxon>Trichosporeae</taxon>
        <taxon>Loxocarpinae</taxon>
        <taxon>Dorcoceras</taxon>
    </lineage>
</organism>
<evidence type="ECO:0000313" key="2">
    <source>
        <dbReference type="EMBL" id="KZV27095.1"/>
    </source>
</evidence>
<protein>
    <submittedName>
        <fullName evidence="2">Uncharacterized protein</fullName>
    </submittedName>
</protein>
<reference evidence="2 3" key="1">
    <citation type="journal article" date="2015" name="Proc. Natl. Acad. Sci. U.S.A.">
        <title>The resurrection genome of Boea hygrometrica: A blueprint for survival of dehydration.</title>
        <authorList>
            <person name="Xiao L."/>
            <person name="Yang G."/>
            <person name="Zhang L."/>
            <person name="Yang X."/>
            <person name="Zhao S."/>
            <person name="Ji Z."/>
            <person name="Zhou Q."/>
            <person name="Hu M."/>
            <person name="Wang Y."/>
            <person name="Chen M."/>
            <person name="Xu Y."/>
            <person name="Jin H."/>
            <person name="Xiao X."/>
            <person name="Hu G."/>
            <person name="Bao F."/>
            <person name="Hu Y."/>
            <person name="Wan P."/>
            <person name="Li L."/>
            <person name="Deng X."/>
            <person name="Kuang T."/>
            <person name="Xiang C."/>
            <person name="Zhu J.K."/>
            <person name="Oliver M.J."/>
            <person name="He Y."/>
        </authorList>
    </citation>
    <scope>NUCLEOTIDE SEQUENCE [LARGE SCALE GENOMIC DNA]</scope>
    <source>
        <strain evidence="3">cv. XS01</strain>
    </source>
</reference>
<dbReference type="AlphaFoldDB" id="A0A2Z7AZ30"/>
<dbReference type="Proteomes" id="UP000250235">
    <property type="component" value="Unassembled WGS sequence"/>
</dbReference>
<dbReference type="EMBL" id="KV010682">
    <property type="protein sequence ID" value="KZV27095.1"/>
    <property type="molecule type" value="Genomic_DNA"/>
</dbReference>
<evidence type="ECO:0000313" key="3">
    <source>
        <dbReference type="Proteomes" id="UP000250235"/>
    </source>
</evidence>
<keyword evidence="3" id="KW-1185">Reference proteome</keyword>
<accession>A0A2Z7AZ30</accession>
<sequence length="173" mass="19897">MKTSSNKRFSRKHDRNVLVAEESTKSWADSDSDSSSSSSSSSDSEQDEVHCFMADQTDDDERLDKLKRQRIDWLRQISRCFLQSISADSWLFNSLFISADGYSEYQPADDVNQQLVNSSKCYFSRSIFDNVDEVTAGDQSYSRLKLKLIQIRSFTHLEKIRRIAQLPGIKETS</sequence>
<feature type="compositionally biased region" description="Low complexity" evidence="1">
    <location>
        <begin position="33"/>
        <end position="43"/>
    </location>
</feature>
<gene>
    <name evidence="2" type="ORF">F511_37244</name>
</gene>
<name>A0A2Z7AZ30_9LAMI</name>
<proteinExistence type="predicted"/>